<dbReference type="InterPro" id="IPR045203">
    <property type="entry name" value="RanGAP1/2"/>
</dbReference>
<protein>
    <recommendedName>
        <fullName evidence="4">Ran GTPase-activating protein</fullName>
    </recommendedName>
</protein>
<accession>A0ABD3QSS7</accession>
<dbReference type="Gene3D" id="3.80.10.10">
    <property type="entry name" value="Ribonuclease Inhibitor"/>
    <property type="match status" value="2"/>
</dbReference>
<sequence>MMRSKRSPDFVSSSSPKVAKTHILQLTSCPQTTTAVTMSAALSPIKLEPPGDREFVDAPKAEEFVKEWTRQLLDHRANVQAALENNGDEIANTVLCDRISLCGKSYTPEAAEVIASFLSEPFQDGLPIAFGIVEADLSDMITSQLTESGLKVLRTICDAFADSELVDVNLSENAIGEQGAGSCKTVLSKSSLRRLSMCNNGLAAETMKDIVDILTNDEYGNGCIAEKLTKIHFFNNMSGPAGCREFARILEKSKELVDVRFSSTRAFKEGTDIFACALDACMTDGRNPNLQKLDLCDNNFVNKASQEALFRALGATKHLTYLNLSDCELGDDGVKKVCHALFESDSQLEHLDLSANELTRRGAKHIADYIRDCEALKVLRMEDNEITSKGVVQIAAAFHVGEDGSTIEELQLNSNAIGTIGARALIDAYGPDGKDMPNLKSIFLNNNSFTGDVVAELEAAFGDKLAEMDENDSDGEADDDLSSDDEEDEEDGENEGDEHVDNLADAMEKSMIV</sequence>
<feature type="compositionally biased region" description="Acidic residues" evidence="1">
    <location>
        <begin position="468"/>
        <end position="496"/>
    </location>
</feature>
<feature type="compositionally biased region" description="Basic and acidic residues" evidence="1">
    <location>
        <begin position="497"/>
        <end position="513"/>
    </location>
</feature>
<dbReference type="Proteomes" id="UP001516023">
    <property type="component" value="Unassembled WGS sequence"/>
</dbReference>
<feature type="region of interest" description="Disordered" evidence="1">
    <location>
        <begin position="466"/>
        <end position="513"/>
    </location>
</feature>
<proteinExistence type="predicted"/>
<dbReference type="InterPro" id="IPR001611">
    <property type="entry name" value="Leu-rich_rpt"/>
</dbReference>
<name>A0ABD3QSS7_9STRA</name>
<dbReference type="SMART" id="SM00368">
    <property type="entry name" value="LRR_RI"/>
    <property type="match status" value="7"/>
</dbReference>
<comment type="caution">
    <text evidence="2">The sequence shown here is derived from an EMBL/GenBank/DDBJ whole genome shotgun (WGS) entry which is preliminary data.</text>
</comment>
<reference evidence="2 3" key="1">
    <citation type="journal article" date="2020" name="G3 (Bethesda)">
        <title>Improved Reference Genome for Cyclotella cryptica CCMP332, a Model for Cell Wall Morphogenesis, Salinity Adaptation, and Lipid Production in Diatoms (Bacillariophyta).</title>
        <authorList>
            <person name="Roberts W.R."/>
            <person name="Downey K.M."/>
            <person name="Ruck E.C."/>
            <person name="Traller J.C."/>
            <person name="Alverson A.J."/>
        </authorList>
    </citation>
    <scope>NUCLEOTIDE SEQUENCE [LARGE SCALE GENOMIC DNA]</scope>
    <source>
        <strain evidence="2 3">CCMP332</strain>
    </source>
</reference>
<dbReference type="PANTHER" id="PTHR46761">
    <property type="entry name" value="RAN GTPASE-ACTIVATING PROTEIN 1"/>
    <property type="match status" value="1"/>
</dbReference>
<dbReference type="Pfam" id="PF13516">
    <property type="entry name" value="LRR_6"/>
    <property type="match status" value="3"/>
</dbReference>
<organism evidence="2 3">
    <name type="scientific">Cyclotella cryptica</name>
    <dbReference type="NCBI Taxonomy" id="29204"/>
    <lineage>
        <taxon>Eukaryota</taxon>
        <taxon>Sar</taxon>
        <taxon>Stramenopiles</taxon>
        <taxon>Ochrophyta</taxon>
        <taxon>Bacillariophyta</taxon>
        <taxon>Coscinodiscophyceae</taxon>
        <taxon>Thalassiosirophycidae</taxon>
        <taxon>Stephanodiscales</taxon>
        <taxon>Stephanodiscaceae</taxon>
        <taxon>Cyclotella</taxon>
    </lineage>
</organism>
<evidence type="ECO:0000313" key="2">
    <source>
        <dbReference type="EMBL" id="KAL3802951.1"/>
    </source>
</evidence>
<evidence type="ECO:0008006" key="4">
    <source>
        <dbReference type="Google" id="ProtNLM"/>
    </source>
</evidence>
<dbReference type="SUPFAM" id="SSF52047">
    <property type="entry name" value="RNI-like"/>
    <property type="match status" value="1"/>
</dbReference>
<dbReference type="PANTHER" id="PTHR46761:SF2">
    <property type="entry name" value="RAN GTPASE-ACTIVATING PROTEIN 1"/>
    <property type="match status" value="1"/>
</dbReference>
<keyword evidence="3" id="KW-1185">Reference proteome</keyword>
<dbReference type="InterPro" id="IPR032675">
    <property type="entry name" value="LRR_dom_sf"/>
</dbReference>
<evidence type="ECO:0000313" key="3">
    <source>
        <dbReference type="Proteomes" id="UP001516023"/>
    </source>
</evidence>
<evidence type="ECO:0000256" key="1">
    <source>
        <dbReference type="SAM" id="MobiDB-lite"/>
    </source>
</evidence>
<dbReference type="AlphaFoldDB" id="A0ABD3QSS7"/>
<gene>
    <name evidence="2" type="ORF">HJC23_011574</name>
</gene>
<dbReference type="EMBL" id="JABMIG020000016">
    <property type="protein sequence ID" value="KAL3802951.1"/>
    <property type="molecule type" value="Genomic_DNA"/>
</dbReference>